<organism evidence="2 3">
    <name type="scientific">Candidatus Desantisbacteria bacterium CG23_combo_of_CG06-09_8_20_14_all_40_23</name>
    <dbReference type="NCBI Taxonomy" id="1974550"/>
    <lineage>
        <taxon>Bacteria</taxon>
        <taxon>Candidatus Desantisiibacteriota</taxon>
    </lineage>
</organism>
<sequence>MMTKVGIIGCKLRWDMGCPRYSSHVSCFLACMNKKGAFSNLEDPVVVSFCSCNGCPGKGRFEKAEIMKNDLKVDVIMLASCCYKPPKCTNIDQSARDIEEKLKIRVIRGTVTESCGEMSSKK</sequence>
<dbReference type="Pfam" id="PF08821">
    <property type="entry name" value="CGGC"/>
    <property type="match status" value="1"/>
</dbReference>
<dbReference type="InterPro" id="IPR014925">
    <property type="entry name" value="CGGC_dom"/>
</dbReference>
<dbReference type="AlphaFoldDB" id="A0A2H0A632"/>
<dbReference type="Proteomes" id="UP000231067">
    <property type="component" value="Unassembled WGS sequence"/>
</dbReference>
<feature type="domain" description="CGGC" evidence="1">
    <location>
        <begin position="4"/>
        <end position="111"/>
    </location>
</feature>
<name>A0A2H0A632_9BACT</name>
<protein>
    <recommendedName>
        <fullName evidence="1">CGGC domain-containing protein</fullName>
    </recommendedName>
</protein>
<comment type="caution">
    <text evidence="2">The sequence shown here is derived from an EMBL/GenBank/DDBJ whole genome shotgun (WGS) entry which is preliminary data.</text>
</comment>
<proteinExistence type="predicted"/>
<gene>
    <name evidence="2" type="ORF">COX18_05170</name>
</gene>
<dbReference type="SMART" id="SM01078">
    <property type="entry name" value="CGGC"/>
    <property type="match status" value="1"/>
</dbReference>
<evidence type="ECO:0000313" key="3">
    <source>
        <dbReference type="Proteomes" id="UP000231067"/>
    </source>
</evidence>
<evidence type="ECO:0000313" key="2">
    <source>
        <dbReference type="EMBL" id="PIP40899.1"/>
    </source>
</evidence>
<evidence type="ECO:0000259" key="1">
    <source>
        <dbReference type="SMART" id="SM01078"/>
    </source>
</evidence>
<accession>A0A2H0A632</accession>
<reference evidence="2 3" key="1">
    <citation type="submission" date="2017-09" db="EMBL/GenBank/DDBJ databases">
        <title>Depth-based differentiation of microbial function through sediment-hosted aquifers and enrichment of novel symbionts in the deep terrestrial subsurface.</title>
        <authorList>
            <person name="Probst A.J."/>
            <person name="Ladd B."/>
            <person name="Jarett J.K."/>
            <person name="Geller-Mcgrath D.E."/>
            <person name="Sieber C.M."/>
            <person name="Emerson J.B."/>
            <person name="Anantharaman K."/>
            <person name="Thomas B.C."/>
            <person name="Malmstrom R."/>
            <person name="Stieglmeier M."/>
            <person name="Klingl A."/>
            <person name="Woyke T."/>
            <person name="Ryan C.M."/>
            <person name="Banfield J.F."/>
        </authorList>
    </citation>
    <scope>NUCLEOTIDE SEQUENCE [LARGE SCALE GENOMIC DNA]</scope>
    <source>
        <strain evidence="2">CG23_combo_of_CG06-09_8_20_14_all_40_23</strain>
    </source>
</reference>
<dbReference type="EMBL" id="PCSH01000092">
    <property type="protein sequence ID" value="PIP40899.1"/>
    <property type="molecule type" value="Genomic_DNA"/>
</dbReference>